<accession>Q93P66</accession>
<protein>
    <submittedName>
        <fullName evidence="2">Putative transcription regulator pTR</fullName>
    </submittedName>
</protein>
<reference evidence="2" key="1">
    <citation type="submission" date="2018-01" db="EMBL/GenBank/DDBJ databases">
        <authorList>
            <person name="Gaut B.S."/>
            <person name="Morton B.R."/>
            <person name="Clegg M.T."/>
            <person name="Duvall M.R."/>
        </authorList>
    </citation>
    <scope>NUCLEOTIDE SEQUENCE</scope>
</reference>
<name>Q93P66_9GAMM</name>
<evidence type="ECO:0000313" key="2">
    <source>
        <dbReference type="EMBL" id="AAK71500.1"/>
    </source>
</evidence>
<feature type="compositionally biased region" description="Basic and acidic residues" evidence="1">
    <location>
        <begin position="79"/>
        <end position="95"/>
    </location>
</feature>
<evidence type="ECO:0000256" key="1">
    <source>
        <dbReference type="SAM" id="MobiDB-lite"/>
    </source>
</evidence>
<dbReference type="AlphaFoldDB" id="Q93P66"/>
<sequence length="169" mass="17657">MAGDLVDQQGARETARLRRIGQGNIVADDDHRDLQAFPLRILGGEAEVEAVPGVILDHQQAAGRPADVADGGQHGVHAGRGEHAAGDDARQHAVADEAGVGRLMPRPAAGEDRDLMLPMLVARPVAAYQNADAAGGLGDAQRGEMADGVQNVVDHARGIVEEVLHERAP</sequence>
<organism evidence="2">
    <name type="scientific">Halopseudomonas xiamenensis</name>
    <dbReference type="NCBI Taxonomy" id="157792"/>
    <lineage>
        <taxon>Bacteria</taxon>
        <taxon>Pseudomonadati</taxon>
        <taxon>Pseudomonadota</taxon>
        <taxon>Gammaproteobacteria</taxon>
        <taxon>Pseudomonadales</taxon>
        <taxon>Pseudomonadaceae</taxon>
        <taxon>Halopseudomonas</taxon>
    </lineage>
</organism>
<dbReference type="EMBL" id="AF348165">
    <property type="protein sequence ID" value="AAK71500.1"/>
    <property type="molecule type" value="Genomic_DNA"/>
</dbReference>
<feature type="region of interest" description="Disordered" evidence="1">
    <location>
        <begin position="63"/>
        <end position="107"/>
    </location>
</feature>
<proteinExistence type="predicted"/>